<keyword evidence="1" id="KW-0472">Membrane</keyword>
<keyword evidence="3" id="KW-1185">Reference proteome</keyword>
<evidence type="ECO:0000256" key="1">
    <source>
        <dbReference type="SAM" id="Phobius"/>
    </source>
</evidence>
<dbReference type="AlphaFoldDB" id="A0A0M3I8U9"/>
<organism evidence="3 4">
    <name type="scientific">Ascaris lumbricoides</name>
    <name type="common">Giant roundworm</name>
    <dbReference type="NCBI Taxonomy" id="6252"/>
    <lineage>
        <taxon>Eukaryota</taxon>
        <taxon>Metazoa</taxon>
        <taxon>Ecdysozoa</taxon>
        <taxon>Nematoda</taxon>
        <taxon>Chromadorea</taxon>
        <taxon>Rhabditida</taxon>
        <taxon>Spirurina</taxon>
        <taxon>Ascaridomorpha</taxon>
        <taxon>Ascaridoidea</taxon>
        <taxon>Ascarididae</taxon>
        <taxon>Ascaris</taxon>
    </lineage>
</organism>
<dbReference type="Proteomes" id="UP000036681">
    <property type="component" value="Unplaced"/>
</dbReference>
<sequence length="236" mass="25992">MMFNALIWFCLYFASLLFGDELQTTIGTFANEVNATYEMLDLSNTTAEVTATVDDDLLKAISRFLASGVPTNNNSANFTDSTASITFPTEHSSDDDLHTANNNSFILLHTSTVTNLQSDFENHSSDEPPVGMTKTSETLENLTSAKEYNDASALINERPCRWALIKKQSLPAGGKPILRWAIIILAFALGIAIIVAVLVVALDERPNEANNEETIPLKVFIIFYYDIFVVSIISLI</sequence>
<protein>
    <submittedName>
        <fullName evidence="4">SLC3A2_N domain-containing protein</fullName>
    </submittedName>
</protein>
<proteinExistence type="predicted"/>
<feature type="transmembrane region" description="Helical" evidence="1">
    <location>
        <begin position="177"/>
        <end position="203"/>
    </location>
</feature>
<evidence type="ECO:0000313" key="3">
    <source>
        <dbReference type="Proteomes" id="UP000036681"/>
    </source>
</evidence>
<keyword evidence="1" id="KW-0812">Transmembrane</keyword>
<evidence type="ECO:0000256" key="2">
    <source>
        <dbReference type="SAM" id="SignalP"/>
    </source>
</evidence>
<reference evidence="4" key="1">
    <citation type="submission" date="2017-02" db="UniProtKB">
        <authorList>
            <consortium name="WormBaseParasite"/>
        </authorList>
    </citation>
    <scope>IDENTIFICATION</scope>
</reference>
<feature type="chain" id="PRO_5005657034" evidence="2">
    <location>
        <begin position="20"/>
        <end position="236"/>
    </location>
</feature>
<evidence type="ECO:0000313" key="4">
    <source>
        <dbReference type="WBParaSite" id="ALUE_0001381201-mRNA-1"/>
    </source>
</evidence>
<feature type="transmembrane region" description="Helical" evidence="1">
    <location>
        <begin position="215"/>
        <end position="235"/>
    </location>
</feature>
<dbReference type="WBParaSite" id="ALUE_0001381201-mRNA-1">
    <property type="protein sequence ID" value="ALUE_0001381201-mRNA-1"/>
    <property type="gene ID" value="ALUE_0001381201"/>
</dbReference>
<keyword evidence="1" id="KW-1133">Transmembrane helix</keyword>
<name>A0A0M3I8U9_ASCLU</name>
<accession>A0A0M3I8U9</accession>
<feature type="signal peptide" evidence="2">
    <location>
        <begin position="1"/>
        <end position="19"/>
    </location>
</feature>
<keyword evidence="2" id="KW-0732">Signal</keyword>